<dbReference type="PROSITE" id="PS50165">
    <property type="entry name" value="UVRC"/>
    <property type="match status" value="1"/>
</dbReference>
<dbReference type="SUPFAM" id="SSF47781">
    <property type="entry name" value="RuvA domain 2-like"/>
    <property type="match status" value="1"/>
</dbReference>
<dbReference type="PANTHER" id="PTHR30562">
    <property type="entry name" value="UVRC/OXIDOREDUCTASE"/>
    <property type="match status" value="1"/>
</dbReference>
<dbReference type="Gene3D" id="3.30.420.340">
    <property type="entry name" value="UvrC, RNAse H endonuclease domain"/>
    <property type="match status" value="1"/>
</dbReference>
<dbReference type="GO" id="GO:0009381">
    <property type="term" value="F:excinuclease ABC activity"/>
    <property type="evidence" value="ECO:0007669"/>
    <property type="project" value="InterPro"/>
</dbReference>
<dbReference type="InterPro" id="IPR050066">
    <property type="entry name" value="UvrABC_protein_C"/>
</dbReference>
<dbReference type="FunFam" id="3.40.1440.10:FF:000001">
    <property type="entry name" value="UvrABC system protein C"/>
    <property type="match status" value="1"/>
</dbReference>
<dbReference type="InterPro" id="IPR036876">
    <property type="entry name" value="UVR_dom_sf"/>
</dbReference>
<dbReference type="InterPro" id="IPR004791">
    <property type="entry name" value="UvrC"/>
</dbReference>
<dbReference type="AlphaFoldDB" id="A0A381QSP1"/>
<keyword evidence="5" id="KW-0234">DNA repair</keyword>
<dbReference type="GO" id="GO:0009380">
    <property type="term" value="C:excinuclease repair complex"/>
    <property type="evidence" value="ECO:0007669"/>
    <property type="project" value="InterPro"/>
</dbReference>
<dbReference type="SUPFAM" id="SSF46600">
    <property type="entry name" value="C-terminal UvrC-binding domain of UvrB"/>
    <property type="match status" value="1"/>
</dbReference>
<keyword evidence="4" id="KW-0267">Excision nuclease</keyword>
<reference evidence="10" key="1">
    <citation type="submission" date="2018-05" db="EMBL/GenBank/DDBJ databases">
        <authorList>
            <person name="Lanie J.A."/>
            <person name="Ng W.-L."/>
            <person name="Kazmierczak K.M."/>
            <person name="Andrzejewski T.M."/>
            <person name="Davidsen T.M."/>
            <person name="Wayne K.J."/>
            <person name="Tettelin H."/>
            <person name="Glass J.I."/>
            <person name="Rusch D."/>
            <person name="Podicherti R."/>
            <person name="Tsui H.-C.T."/>
            <person name="Winkler M.E."/>
        </authorList>
    </citation>
    <scope>NUCLEOTIDE SEQUENCE</scope>
</reference>
<gene>
    <name evidence="10" type="ORF">METZ01_LOCUS35229</name>
</gene>
<protein>
    <recommendedName>
        <fullName evidence="11">Excinuclease ABC subunit C</fullName>
    </recommendedName>
</protein>
<dbReference type="InterPro" id="IPR047296">
    <property type="entry name" value="GIY-YIG_UvrC_Cho"/>
</dbReference>
<dbReference type="Pfam" id="PF01541">
    <property type="entry name" value="GIY-YIG"/>
    <property type="match status" value="1"/>
</dbReference>
<dbReference type="HAMAP" id="MF_00203">
    <property type="entry name" value="UvrC"/>
    <property type="match status" value="1"/>
</dbReference>
<dbReference type="Gene3D" id="4.10.860.10">
    <property type="entry name" value="UVR domain"/>
    <property type="match status" value="1"/>
</dbReference>
<dbReference type="Gene3D" id="1.10.150.20">
    <property type="entry name" value="5' to 3' exonuclease, C-terminal subdomain"/>
    <property type="match status" value="1"/>
</dbReference>
<evidence type="ECO:0000259" key="8">
    <source>
        <dbReference type="PROSITE" id="PS50164"/>
    </source>
</evidence>
<dbReference type="Pfam" id="PF14520">
    <property type="entry name" value="HHH_5"/>
    <property type="match status" value="1"/>
</dbReference>
<dbReference type="FunFam" id="3.30.420.340:FF:000001">
    <property type="entry name" value="UvrABC system protein C"/>
    <property type="match status" value="1"/>
</dbReference>
<keyword evidence="6" id="KW-0742">SOS response</keyword>
<keyword evidence="1" id="KW-0963">Cytoplasm</keyword>
<feature type="domain" description="UVR" evidence="7">
    <location>
        <begin position="210"/>
        <end position="245"/>
    </location>
</feature>
<dbReference type="InterPro" id="IPR010994">
    <property type="entry name" value="RuvA_2-like"/>
</dbReference>
<dbReference type="PANTHER" id="PTHR30562:SF1">
    <property type="entry name" value="UVRABC SYSTEM PROTEIN C"/>
    <property type="match status" value="1"/>
</dbReference>
<dbReference type="Gene3D" id="3.40.1440.10">
    <property type="entry name" value="GIY-YIG endonuclease"/>
    <property type="match status" value="1"/>
</dbReference>
<evidence type="ECO:0000256" key="3">
    <source>
        <dbReference type="ARBA" id="ARBA00022769"/>
    </source>
</evidence>
<evidence type="ECO:0000256" key="2">
    <source>
        <dbReference type="ARBA" id="ARBA00022763"/>
    </source>
</evidence>
<evidence type="ECO:0008006" key="11">
    <source>
        <dbReference type="Google" id="ProtNLM"/>
    </source>
</evidence>
<evidence type="ECO:0000256" key="6">
    <source>
        <dbReference type="ARBA" id="ARBA00023236"/>
    </source>
</evidence>
<dbReference type="Pfam" id="PF02151">
    <property type="entry name" value="UVR"/>
    <property type="match status" value="1"/>
</dbReference>
<dbReference type="PROSITE" id="PS50164">
    <property type="entry name" value="GIY_YIG"/>
    <property type="match status" value="1"/>
</dbReference>
<dbReference type="InterPro" id="IPR001943">
    <property type="entry name" value="UVR_dom"/>
</dbReference>
<proteinExistence type="inferred from homology"/>
<feature type="domain" description="GIY-YIG" evidence="8">
    <location>
        <begin position="21"/>
        <end position="99"/>
    </location>
</feature>
<dbReference type="NCBIfam" id="TIGR00194">
    <property type="entry name" value="uvrC"/>
    <property type="match status" value="1"/>
</dbReference>
<evidence type="ECO:0000313" key="10">
    <source>
        <dbReference type="EMBL" id="SUZ82375.1"/>
    </source>
</evidence>
<dbReference type="SUPFAM" id="SSF82771">
    <property type="entry name" value="GIY-YIG endonuclease"/>
    <property type="match status" value="1"/>
</dbReference>
<name>A0A381QSP1_9ZZZZ</name>
<dbReference type="PROSITE" id="PS50151">
    <property type="entry name" value="UVR"/>
    <property type="match status" value="1"/>
</dbReference>
<organism evidence="10">
    <name type="scientific">marine metagenome</name>
    <dbReference type="NCBI Taxonomy" id="408172"/>
    <lineage>
        <taxon>unclassified sequences</taxon>
        <taxon>metagenomes</taxon>
        <taxon>ecological metagenomes</taxon>
    </lineage>
</organism>
<dbReference type="GO" id="GO:0009432">
    <property type="term" value="P:SOS response"/>
    <property type="evidence" value="ECO:0007669"/>
    <property type="project" value="UniProtKB-KW"/>
</dbReference>
<evidence type="ECO:0000259" key="7">
    <source>
        <dbReference type="PROSITE" id="PS50151"/>
    </source>
</evidence>
<feature type="non-terminal residue" evidence="10">
    <location>
        <position position="597"/>
    </location>
</feature>
<keyword evidence="3" id="KW-0228">DNA excision</keyword>
<dbReference type="EMBL" id="UINC01001504">
    <property type="protein sequence ID" value="SUZ82375.1"/>
    <property type="molecule type" value="Genomic_DNA"/>
</dbReference>
<dbReference type="InterPro" id="IPR001162">
    <property type="entry name" value="UvrC_RNase_H_dom"/>
</dbReference>
<dbReference type="InterPro" id="IPR035901">
    <property type="entry name" value="GIY-YIG_endonuc_sf"/>
</dbReference>
<evidence type="ECO:0000256" key="4">
    <source>
        <dbReference type="ARBA" id="ARBA00022881"/>
    </source>
</evidence>
<keyword evidence="2" id="KW-0227">DNA damage</keyword>
<dbReference type="InterPro" id="IPR000305">
    <property type="entry name" value="GIY-YIG_endonuc"/>
</dbReference>
<dbReference type="SMART" id="SM00465">
    <property type="entry name" value="GIYc"/>
    <property type="match status" value="1"/>
</dbReference>
<dbReference type="GO" id="GO:0006289">
    <property type="term" value="P:nucleotide-excision repair"/>
    <property type="evidence" value="ECO:0007669"/>
    <property type="project" value="InterPro"/>
</dbReference>
<dbReference type="CDD" id="cd10434">
    <property type="entry name" value="GIY-YIG_UvrC_Cho"/>
    <property type="match status" value="1"/>
</dbReference>
<sequence length="597" mass="68185">MAPLVSERFSILKKYSRQLSSKPGVYCMVNDKETIVYVGKAKNLRKRVGSYFSKTKNNQKSQAILSATHAINVTITRTEREALILENSLIKEHKPRFNILLKDSKSYPFIEVSLRDEFPRFSFYRGKKDRKGAVYFGPYPNVNALRDTLSQLQKIFRLRNCEESFFNHRSRVCLQHQIKRCSGPCVGMIDKKDYAFDVNQGLEYLRGNNRFVIDEFLKKMDQASNNKEYEKAASYRDQVSSLKVIQAHQFADGKIPIDLDAVALSYDLGMFCISVLFVRGGRIMGSKNFFPTKTKLAGEAEVLESFLMQYYLEHDVPNEIIINQKIDHLKTIQEVLSEKTNHSVQIKQQVRMDRKQWIKIASTNSQEALTTIFATRSTIRSQLLSLSELLELEDEIIKIECFDISHTTGDKCVAACIAFNGEGFEKKSYRRFNISGITPSDDYAAIKQTVSRHYKRALKENHFLPDIIMIDGGKGQLSVAREALMELGINEIPVIGIAKGIRRKSGEEKIFLNVQKTPLFLDKHSPARHLLQKIRDEAHRFAITGHRAKKRKTLLTSDLESIEGIGPVKKKNLIRQFGGIQEVKRASVEDLVTINGI</sequence>
<evidence type="ECO:0000256" key="5">
    <source>
        <dbReference type="ARBA" id="ARBA00023204"/>
    </source>
</evidence>
<feature type="domain" description="UvrC family homology region profile" evidence="9">
    <location>
        <begin position="262"/>
        <end position="484"/>
    </location>
</feature>
<evidence type="ECO:0000259" key="9">
    <source>
        <dbReference type="PROSITE" id="PS50165"/>
    </source>
</evidence>
<dbReference type="InterPro" id="IPR038476">
    <property type="entry name" value="UvrC_RNase_H_dom_sf"/>
</dbReference>
<dbReference type="Pfam" id="PF08459">
    <property type="entry name" value="UvrC_RNaseH_dom"/>
    <property type="match status" value="1"/>
</dbReference>
<accession>A0A381QSP1</accession>
<evidence type="ECO:0000256" key="1">
    <source>
        <dbReference type="ARBA" id="ARBA00022490"/>
    </source>
</evidence>
<dbReference type="Pfam" id="PF22920">
    <property type="entry name" value="UvrC_RNaseH"/>
    <property type="match status" value="1"/>
</dbReference>